<dbReference type="AlphaFoldDB" id="A0A9Q9EMZ3"/>
<dbReference type="InterPro" id="IPR007568">
    <property type="entry name" value="RTA1"/>
</dbReference>
<evidence type="ECO:0000256" key="3">
    <source>
        <dbReference type="ARBA" id="ARBA00022989"/>
    </source>
</evidence>
<dbReference type="EMBL" id="CP099425">
    <property type="protein sequence ID" value="USW56550.1"/>
    <property type="molecule type" value="Genomic_DNA"/>
</dbReference>
<evidence type="ECO:0000256" key="5">
    <source>
        <dbReference type="SAM" id="Phobius"/>
    </source>
</evidence>
<keyword evidence="2 5" id="KW-0812">Transmembrane</keyword>
<dbReference type="OrthoDB" id="3358017at2759"/>
<evidence type="ECO:0000256" key="4">
    <source>
        <dbReference type="ARBA" id="ARBA00023136"/>
    </source>
</evidence>
<accession>A0A9Q9EMZ3</accession>
<sequence>MSLDPTAAMPFSRQANGDDTLADFEYYKYTPSMAGAVIFVLLFFISTALHSWQMFRTRTWFMIPFVIGGAFEFVGYAARAASSQESPDWTLGPYIIQSILLLVAPALFAASIYMELARIVLLVDGDHALFVRRKWLTRLFVGGDVLSFLMQSSGGGLMAGSNPSMGEKIILGGLGLQIVFFGLFVVAGISFHWRISRAPTSKCAKYPWQKHMWSLYIVSILIFIRSFVRLVEYAQGWDGYILGHEWYLFVFDALLMWISMVVMNMIHPSEVAALIRGSGKMVTRVYQTKDVSSQYQNVQLSGPWA</sequence>
<feature type="transmembrane region" description="Helical" evidence="5">
    <location>
        <begin position="61"/>
        <end position="82"/>
    </location>
</feature>
<feature type="transmembrane region" description="Helical" evidence="5">
    <location>
        <begin position="94"/>
        <end position="114"/>
    </location>
</feature>
<dbReference type="PANTHER" id="PTHR31465">
    <property type="entry name" value="PROTEIN RTA1-RELATED"/>
    <property type="match status" value="1"/>
</dbReference>
<name>A0A9Q9EMZ3_9PEZI</name>
<keyword evidence="7" id="KW-1185">Reference proteome</keyword>
<feature type="transmembrane region" description="Helical" evidence="5">
    <location>
        <begin position="246"/>
        <end position="266"/>
    </location>
</feature>
<evidence type="ECO:0000313" key="6">
    <source>
        <dbReference type="EMBL" id="USW56550.1"/>
    </source>
</evidence>
<dbReference type="Proteomes" id="UP001056384">
    <property type="component" value="Chromosome 8"/>
</dbReference>
<proteinExistence type="predicted"/>
<evidence type="ECO:0000256" key="2">
    <source>
        <dbReference type="ARBA" id="ARBA00022692"/>
    </source>
</evidence>
<comment type="subcellular location">
    <subcellularLocation>
        <location evidence="1">Membrane</location>
        <topology evidence="1">Multi-pass membrane protein</topology>
    </subcellularLocation>
</comment>
<keyword evidence="4 5" id="KW-0472">Membrane</keyword>
<dbReference type="Pfam" id="PF04479">
    <property type="entry name" value="RTA1"/>
    <property type="match status" value="1"/>
</dbReference>
<dbReference type="PANTHER" id="PTHR31465:SF35">
    <property type="entry name" value="RTA1 DOMAIN PROTEIN-RELATED"/>
    <property type="match status" value="1"/>
</dbReference>
<dbReference type="GO" id="GO:0016020">
    <property type="term" value="C:membrane"/>
    <property type="evidence" value="ECO:0007669"/>
    <property type="project" value="UniProtKB-SubCell"/>
</dbReference>
<organism evidence="6 7">
    <name type="scientific">Septoria linicola</name>
    <dbReference type="NCBI Taxonomy" id="215465"/>
    <lineage>
        <taxon>Eukaryota</taxon>
        <taxon>Fungi</taxon>
        <taxon>Dikarya</taxon>
        <taxon>Ascomycota</taxon>
        <taxon>Pezizomycotina</taxon>
        <taxon>Dothideomycetes</taxon>
        <taxon>Dothideomycetidae</taxon>
        <taxon>Mycosphaerellales</taxon>
        <taxon>Mycosphaerellaceae</taxon>
        <taxon>Septoria</taxon>
    </lineage>
</organism>
<gene>
    <name evidence="6" type="ORF">Slin15195_G098690</name>
</gene>
<feature type="transmembrane region" description="Helical" evidence="5">
    <location>
        <begin position="169"/>
        <end position="193"/>
    </location>
</feature>
<feature type="transmembrane region" description="Helical" evidence="5">
    <location>
        <begin position="135"/>
        <end position="157"/>
    </location>
</feature>
<protein>
    <submittedName>
        <fullName evidence="6">RTA-like protein</fullName>
    </submittedName>
</protein>
<evidence type="ECO:0000256" key="1">
    <source>
        <dbReference type="ARBA" id="ARBA00004141"/>
    </source>
</evidence>
<keyword evidence="3 5" id="KW-1133">Transmembrane helix</keyword>
<feature type="transmembrane region" description="Helical" evidence="5">
    <location>
        <begin position="213"/>
        <end position="234"/>
    </location>
</feature>
<evidence type="ECO:0000313" key="7">
    <source>
        <dbReference type="Proteomes" id="UP001056384"/>
    </source>
</evidence>
<feature type="transmembrane region" description="Helical" evidence="5">
    <location>
        <begin position="29"/>
        <end position="49"/>
    </location>
</feature>
<reference evidence="6" key="1">
    <citation type="submission" date="2022-06" db="EMBL/GenBank/DDBJ databases">
        <title>Complete genome sequences of two strains of the flax pathogen Septoria linicola.</title>
        <authorList>
            <person name="Lapalu N."/>
            <person name="Simon A."/>
            <person name="Demenou B."/>
            <person name="Paumier D."/>
            <person name="Guillot M.-P."/>
            <person name="Gout L."/>
            <person name="Valade R."/>
        </authorList>
    </citation>
    <scope>NUCLEOTIDE SEQUENCE</scope>
    <source>
        <strain evidence="6">SE15195</strain>
    </source>
</reference>